<reference evidence="2" key="1">
    <citation type="journal article" date="2022" name="Mol. Ecol. Resour.">
        <title>The genomes of chicory, endive, great burdock and yacon provide insights into Asteraceae palaeo-polyploidization history and plant inulin production.</title>
        <authorList>
            <person name="Fan W."/>
            <person name="Wang S."/>
            <person name="Wang H."/>
            <person name="Wang A."/>
            <person name="Jiang F."/>
            <person name="Liu H."/>
            <person name="Zhao H."/>
            <person name="Xu D."/>
            <person name="Zhang Y."/>
        </authorList>
    </citation>
    <scope>NUCLEOTIDE SEQUENCE [LARGE SCALE GENOMIC DNA]</scope>
    <source>
        <strain evidence="2">cv. Yunnan</strain>
    </source>
</reference>
<gene>
    <name evidence="1" type="ORF">L1987_49957</name>
</gene>
<evidence type="ECO:0000313" key="2">
    <source>
        <dbReference type="Proteomes" id="UP001056120"/>
    </source>
</evidence>
<name>A0ACB9FW47_9ASTR</name>
<sequence>MDSSKGLNQIKTTTKDGPIRFREEDQPLSPMARLFHEPGSNVYIITMMGCKTKINPDVVKQNMVHSLLWHPRFSSLQVFDEETGCIRWVPTNVNIDNHVIVPKLDPNIMFPDKFVDDYISNLSRSSIENSKPLWDLHLLDIKTMEDEGTGVFRFHHSLGDGLSLMTLLFSCTRQSSDINALPTFPVSKNSGYIKFTSFWSFLEVFWNSIGAVVMFVLTFLFLKDTETPLKGTMGVENRPRRFVRKSVSLTDIKVVKDAMNVTLNDVALGVTQAGLSSYLNRRYSEICDVDWTDHRGKNDFIPKDIRLRATFFFNLRATTKIETFVETMKTGVGGQWGNRIGYVLLPFAIGLKSNPLDYVKEAKAIIDRKKSSLEPLYTYFVVYLVLKLFGIKAVGKLNHKLFFNTTLWFTNVPGPEQEVTFYGHDLTYIAPSCYGQPNALMIHVVSYIDKLTFVISADEETIPDPQRLCDDLEESLQLIKTTVLARESVKNK</sequence>
<dbReference type="EMBL" id="CM042033">
    <property type="protein sequence ID" value="KAI3775384.1"/>
    <property type="molecule type" value="Genomic_DNA"/>
</dbReference>
<proteinExistence type="predicted"/>
<protein>
    <submittedName>
        <fullName evidence="1">Uncharacterized protein</fullName>
    </submittedName>
</protein>
<evidence type="ECO:0000313" key="1">
    <source>
        <dbReference type="EMBL" id="KAI3775384.1"/>
    </source>
</evidence>
<dbReference type="Proteomes" id="UP001056120">
    <property type="component" value="Linkage Group LG16"/>
</dbReference>
<accession>A0ACB9FW47</accession>
<organism evidence="1 2">
    <name type="scientific">Smallanthus sonchifolius</name>
    <dbReference type="NCBI Taxonomy" id="185202"/>
    <lineage>
        <taxon>Eukaryota</taxon>
        <taxon>Viridiplantae</taxon>
        <taxon>Streptophyta</taxon>
        <taxon>Embryophyta</taxon>
        <taxon>Tracheophyta</taxon>
        <taxon>Spermatophyta</taxon>
        <taxon>Magnoliopsida</taxon>
        <taxon>eudicotyledons</taxon>
        <taxon>Gunneridae</taxon>
        <taxon>Pentapetalae</taxon>
        <taxon>asterids</taxon>
        <taxon>campanulids</taxon>
        <taxon>Asterales</taxon>
        <taxon>Asteraceae</taxon>
        <taxon>Asteroideae</taxon>
        <taxon>Heliantheae alliance</taxon>
        <taxon>Millerieae</taxon>
        <taxon>Smallanthus</taxon>
    </lineage>
</organism>
<reference evidence="1 2" key="2">
    <citation type="journal article" date="2022" name="Mol. Ecol. Resour.">
        <title>The genomes of chicory, endive, great burdock and yacon provide insights into Asteraceae paleo-polyploidization history and plant inulin production.</title>
        <authorList>
            <person name="Fan W."/>
            <person name="Wang S."/>
            <person name="Wang H."/>
            <person name="Wang A."/>
            <person name="Jiang F."/>
            <person name="Liu H."/>
            <person name="Zhao H."/>
            <person name="Xu D."/>
            <person name="Zhang Y."/>
        </authorList>
    </citation>
    <scope>NUCLEOTIDE SEQUENCE [LARGE SCALE GENOMIC DNA]</scope>
    <source>
        <strain evidence="2">cv. Yunnan</strain>
        <tissue evidence="1">Leaves</tissue>
    </source>
</reference>
<keyword evidence="2" id="KW-1185">Reference proteome</keyword>
<comment type="caution">
    <text evidence="1">The sequence shown here is derived from an EMBL/GenBank/DDBJ whole genome shotgun (WGS) entry which is preliminary data.</text>
</comment>